<gene>
    <name evidence="1" type="ORF">L1987_82582</name>
</gene>
<protein>
    <submittedName>
        <fullName evidence="1">Uncharacterized protein</fullName>
    </submittedName>
</protein>
<accession>A0ACB8YEY5</accession>
<organism evidence="1 2">
    <name type="scientific">Smallanthus sonchifolius</name>
    <dbReference type="NCBI Taxonomy" id="185202"/>
    <lineage>
        <taxon>Eukaryota</taxon>
        <taxon>Viridiplantae</taxon>
        <taxon>Streptophyta</taxon>
        <taxon>Embryophyta</taxon>
        <taxon>Tracheophyta</taxon>
        <taxon>Spermatophyta</taxon>
        <taxon>Magnoliopsida</taxon>
        <taxon>eudicotyledons</taxon>
        <taxon>Gunneridae</taxon>
        <taxon>Pentapetalae</taxon>
        <taxon>asterids</taxon>
        <taxon>campanulids</taxon>
        <taxon>Asterales</taxon>
        <taxon>Asteraceae</taxon>
        <taxon>Asteroideae</taxon>
        <taxon>Heliantheae alliance</taxon>
        <taxon>Millerieae</taxon>
        <taxon>Smallanthus</taxon>
    </lineage>
</organism>
<comment type="caution">
    <text evidence="1">The sequence shown here is derived from an EMBL/GenBank/DDBJ whole genome shotgun (WGS) entry which is preliminary data.</text>
</comment>
<sequence length="262" mass="30120">MKDEGADLAPFDPSKKKKKKKVVIHDPADVSVEQLSVKTESLSVFEGLEPTLNGLKKKKKKQVKTESLDEEDDNNGENLDRKAFRTIQTLAVVTSADTYRRHFFEVFFDIAFLANCRPIMKEKGLFKKKTSFHGKGTDRDDDYEENAQVARPCYDLLAGGIWLQESRHNSSKRNRLFFLRCEKCGSGRSVAQIKTGLWLLLDVERPGHNCCFDILFEVFMLRHFLTSFGIWKSTSLTFFSVDQIQHPATILNFFFAYNETVQ</sequence>
<reference evidence="1 2" key="2">
    <citation type="journal article" date="2022" name="Mol. Ecol. Resour.">
        <title>The genomes of chicory, endive, great burdock and yacon provide insights into Asteraceae paleo-polyploidization history and plant inulin production.</title>
        <authorList>
            <person name="Fan W."/>
            <person name="Wang S."/>
            <person name="Wang H."/>
            <person name="Wang A."/>
            <person name="Jiang F."/>
            <person name="Liu H."/>
            <person name="Zhao H."/>
            <person name="Xu D."/>
            <person name="Zhang Y."/>
        </authorList>
    </citation>
    <scope>NUCLEOTIDE SEQUENCE [LARGE SCALE GENOMIC DNA]</scope>
    <source>
        <strain evidence="2">cv. Yunnan</strain>
        <tissue evidence="1">Leaves</tissue>
    </source>
</reference>
<evidence type="ECO:0000313" key="1">
    <source>
        <dbReference type="EMBL" id="KAI3682535.1"/>
    </source>
</evidence>
<proteinExistence type="predicted"/>
<keyword evidence="2" id="KW-1185">Reference proteome</keyword>
<reference evidence="2" key="1">
    <citation type="journal article" date="2022" name="Mol. Ecol. Resour.">
        <title>The genomes of chicory, endive, great burdock and yacon provide insights into Asteraceae palaeo-polyploidization history and plant inulin production.</title>
        <authorList>
            <person name="Fan W."/>
            <person name="Wang S."/>
            <person name="Wang H."/>
            <person name="Wang A."/>
            <person name="Jiang F."/>
            <person name="Liu H."/>
            <person name="Zhao H."/>
            <person name="Xu D."/>
            <person name="Zhang Y."/>
        </authorList>
    </citation>
    <scope>NUCLEOTIDE SEQUENCE [LARGE SCALE GENOMIC DNA]</scope>
    <source>
        <strain evidence="2">cv. Yunnan</strain>
    </source>
</reference>
<name>A0ACB8YEY5_9ASTR</name>
<dbReference type="Proteomes" id="UP001056120">
    <property type="component" value="Linkage Group LG28"/>
</dbReference>
<dbReference type="EMBL" id="CM042045">
    <property type="protein sequence ID" value="KAI3682535.1"/>
    <property type="molecule type" value="Genomic_DNA"/>
</dbReference>
<evidence type="ECO:0000313" key="2">
    <source>
        <dbReference type="Proteomes" id="UP001056120"/>
    </source>
</evidence>